<evidence type="ECO:0000313" key="2">
    <source>
        <dbReference type="Proteomes" id="UP000248090"/>
    </source>
</evidence>
<reference evidence="1 2" key="1">
    <citation type="submission" date="2015-03" db="EMBL/GenBank/DDBJ databases">
        <authorList>
            <person name="Krishnan R."/>
            <person name="Midha S."/>
            <person name="Patil P.B."/>
            <person name="Rameshkumar N."/>
        </authorList>
    </citation>
    <scope>NUCLEOTIDE SEQUENCE [LARGE SCALE GENOMIC DNA]</scope>
    <source>
        <strain evidence="1 2">L1E11</strain>
    </source>
</reference>
<comment type="caution">
    <text evidence="1">The sequence shown here is derived from an EMBL/GenBank/DDBJ whole genome shotgun (WGS) entry which is preliminary data.</text>
</comment>
<dbReference type="EMBL" id="LAPT01000043">
    <property type="protein sequence ID" value="PXF31376.1"/>
    <property type="molecule type" value="Genomic_DNA"/>
</dbReference>
<protein>
    <submittedName>
        <fullName evidence="1">Uncharacterized protein</fullName>
    </submittedName>
</protein>
<evidence type="ECO:0000313" key="1">
    <source>
        <dbReference type="EMBL" id="PXF31376.1"/>
    </source>
</evidence>
<name>A0ABX5LXH3_9GAMM</name>
<gene>
    <name evidence="1" type="ORF">WH50_10230</name>
</gene>
<proteinExistence type="predicted"/>
<accession>A0ABX5LXH3</accession>
<organism evidence="1 2">
    <name type="scientific">Pokkaliibacter plantistimulans</name>
    <dbReference type="NCBI Taxonomy" id="1635171"/>
    <lineage>
        <taxon>Bacteria</taxon>
        <taxon>Pseudomonadati</taxon>
        <taxon>Pseudomonadota</taxon>
        <taxon>Gammaproteobacteria</taxon>
        <taxon>Oceanospirillales</taxon>
        <taxon>Balneatrichaceae</taxon>
        <taxon>Pokkaliibacter</taxon>
    </lineage>
</organism>
<keyword evidence="2" id="KW-1185">Reference proteome</keyword>
<dbReference type="Proteomes" id="UP000248090">
    <property type="component" value="Unassembled WGS sequence"/>
</dbReference>
<sequence>MHRLTAAFGVKVVKGDALPLTTAAIPNVSQSGQIVLNRQTGQEKSDDTPDIPHYASQAVHHYAPPVAL</sequence>